<sequence>MKDFVPCDNAAHVHQEYQRIPKDDTIYMYGMKRNDENRIEAAISVLTLLLVYFAVCIIVHRIIPRWIQIHNTPRRFAIVECSDCSITIEWYVHDQDDSLKYDLDYRNKETDKWTVATLSTRDVLTEENGRRVYTLINILPETGYELKLCSVDNNVKSHHTESKTILTPKRGNEIFKFTEY</sequence>
<reference evidence="3" key="1">
    <citation type="submission" date="2018-11" db="EMBL/GenBank/DDBJ databases">
        <authorList>
            <person name="Alioto T."/>
            <person name="Alioto T."/>
        </authorList>
    </citation>
    <scope>NUCLEOTIDE SEQUENCE</scope>
</reference>
<feature type="domain" description="Fibronectin type-III" evidence="2">
    <location>
        <begin position="72"/>
        <end position="170"/>
    </location>
</feature>
<name>A0A8B6EVV7_MYTGA</name>
<protein>
    <recommendedName>
        <fullName evidence="2">Fibronectin type-III domain-containing protein</fullName>
    </recommendedName>
</protein>
<dbReference type="OrthoDB" id="6200342at2759"/>
<evidence type="ECO:0000313" key="3">
    <source>
        <dbReference type="EMBL" id="VDI39042.1"/>
    </source>
</evidence>
<gene>
    <name evidence="3" type="ORF">MGAL_10B035652</name>
</gene>
<dbReference type="InterPro" id="IPR036116">
    <property type="entry name" value="FN3_sf"/>
</dbReference>
<dbReference type="Gene3D" id="2.60.40.10">
    <property type="entry name" value="Immunoglobulins"/>
    <property type="match status" value="1"/>
</dbReference>
<dbReference type="PROSITE" id="PS50853">
    <property type="entry name" value="FN3"/>
    <property type="match status" value="1"/>
</dbReference>
<evidence type="ECO:0000313" key="4">
    <source>
        <dbReference type="Proteomes" id="UP000596742"/>
    </source>
</evidence>
<keyword evidence="1" id="KW-0812">Transmembrane</keyword>
<evidence type="ECO:0000259" key="2">
    <source>
        <dbReference type="PROSITE" id="PS50853"/>
    </source>
</evidence>
<dbReference type="CDD" id="cd00063">
    <property type="entry name" value="FN3"/>
    <property type="match status" value="1"/>
</dbReference>
<keyword evidence="1" id="KW-1133">Transmembrane helix</keyword>
<evidence type="ECO:0000256" key="1">
    <source>
        <dbReference type="SAM" id="Phobius"/>
    </source>
</evidence>
<comment type="caution">
    <text evidence="3">The sequence shown here is derived from an EMBL/GenBank/DDBJ whole genome shotgun (WGS) entry which is preliminary data.</text>
</comment>
<dbReference type="AlphaFoldDB" id="A0A8B6EVV7"/>
<dbReference type="InterPro" id="IPR003961">
    <property type="entry name" value="FN3_dom"/>
</dbReference>
<accession>A0A8B6EVV7</accession>
<feature type="transmembrane region" description="Helical" evidence="1">
    <location>
        <begin position="41"/>
        <end position="63"/>
    </location>
</feature>
<organism evidence="3 4">
    <name type="scientific">Mytilus galloprovincialis</name>
    <name type="common">Mediterranean mussel</name>
    <dbReference type="NCBI Taxonomy" id="29158"/>
    <lineage>
        <taxon>Eukaryota</taxon>
        <taxon>Metazoa</taxon>
        <taxon>Spiralia</taxon>
        <taxon>Lophotrochozoa</taxon>
        <taxon>Mollusca</taxon>
        <taxon>Bivalvia</taxon>
        <taxon>Autobranchia</taxon>
        <taxon>Pteriomorphia</taxon>
        <taxon>Mytilida</taxon>
        <taxon>Mytiloidea</taxon>
        <taxon>Mytilidae</taxon>
        <taxon>Mytilinae</taxon>
        <taxon>Mytilus</taxon>
    </lineage>
</organism>
<proteinExistence type="predicted"/>
<keyword evidence="4" id="KW-1185">Reference proteome</keyword>
<keyword evidence="1" id="KW-0472">Membrane</keyword>
<dbReference type="InterPro" id="IPR013783">
    <property type="entry name" value="Ig-like_fold"/>
</dbReference>
<dbReference type="Proteomes" id="UP000596742">
    <property type="component" value="Unassembled WGS sequence"/>
</dbReference>
<dbReference type="EMBL" id="UYJE01005647">
    <property type="protein sequence ID" value="VDI39042.1"/>
    <property type="molecule type" value="Genomic_DNA"/>
</dbReference>
<dbReference type="SUPFAM" id="SSF49265">
    <property type="entry name" value="Fibronectin type III"/>
    <property type="match status" value="1"/>
</dbReference>